<evidence type="ECO:0000313" key="3">
    <source>
        <dbReference type="Proteomes" id="UP000007431"/>
    </source>
</evidence>
<reference evidence="2 3" key="1">
    <citation type="journal article" date="2010" name="Nat. Biotechnol.">
        <title>Genome sequence of the model mushroom Schizophyllum commune.</title>
        <authorList>
            <person name="Ohm R.A."/>
            <person name="de Jong J.F."/>
            <person name="Lugones L.G."/>
            <person name="Aerts A."/>
            <person name="Kothe E."/>
            <person name="Stajich J.E."/>
            <person name="de Vries R.P."/>
            <person name="Record E."/>
            <person name="Levasseur A."/>
            <person name="Baker S.E."/>
            <person name="Bartholomew K.A."/>
            <person name="Coutinho P.M."/>
            <person name="Erdmann S."/>
            <person name="Fowler T.J."/>
            <person name="Gathman A.C."/>
            <person name="Lombard V."/>
            <person name="Henrissat B."/>
            <person name="Knabe N."/>
            <person name="Kuees U."/>
            <person name="Lilly W.W."/>
            <person name="Lindquist E."/>
            <person name="Lucas S."/>
            <person name="Magnuson J.K."/>
            <person name="Piumi F."/>
            <person name="Raudaskoski M."/>
            <person name="Salamov A."/>
            <person name="Schmutz J."/>
            <person name="Schwarze F.W.M.R."/>
            <person name="vanKuyk P.A."/>
            <person name="Horton J.S."/>
            <person name="Grigoriev I.V."/>
            <person name="Woesten H.A.B."/>
        </authorList>
    </citation>
    <scope>NUCLEOTIDE SEQUENCE [LARGE SCALE GENOMIC DNA]</scope>
    <source>
        <strain evidence="3">H4-8 / FGSC 9210</strain>
    </source>
</reference>
<keyword evidence="1" id="KW-0812">Transmembrane</keyword>
<accession>D8Q5A6</accession>
<feature type="transmembrane region" description="Helical" evidence="1">
    <location>
        <begin position="227"/>
        <end position="249"/>
    </location>
</feature>
<feature type="transmembrane region" description="Helical" evidence="1">
    <location>
        <begin position="187"/>
        <end position="207"/>
    </location>
</feature>
<protein>
    <submittedName>
        <fullName evidence="2">Expressed protein</fullName>
    </submittedName>
</protein>
<keyword evidence="1" id="KW-0472">Membrane</keyword>
<gene>
    <name evidence="2" type="ORF">SCHCODRAFT_82311</name>
</gene>
<dbReference type="HOGENOM" id="CLU_044614_0_0_1"/>
<feature type="transmembrane region" description="Helical" evidence="1">
    <location>
        <begin position="147"/>
        <end position="167"/>
    </location>
</feature>
<feature type="transmembrane region" description="Helical" evidence="1">
    <location>
        <begin position="24"/>
        <end position="49"/>
    </location>
</feature>
<dbReference type="EMBL" id="GL377306">
    <property type="protein sequence ID" value="EFI96936.1"/>
    <property type="molecule type" value="Genomic_DNA"/>
</dbReference>
<keyword evidence="3" id="KW-1185">Reference proteome</keyword>
<organism evidence="3">
    <name type="scientific">Schizophyllum commune (strain H4-8 / FGSC 9210)</name>
    <name type="common">Split gill fungus</name>
    <dbReference type="NCBI Taxonomy" id="578458"/>
    <lineage>
        <taxon>Eukaryota</taxon>
        <taxon>Fungi</taxon>
        <taxon>Dikarya</taxon>
        <taxon>Basidiomycota</taxon>
        <taxon>Agaricomycotina</taxon>
        <taxon>Agaricomycetes</taxon>
        <taxon>Agaricomycetidae</taxon>
        <taxon>Agaricales</taxon>
        <taxon>Schizophyllaceae</taxon>
        <taxon>Schizophyllum</taxon>
    </lineage>
</organism>
<evidence type="ECO:0000313" key="2">
    <source>
        <dbReference type="EMBL" id="EFI96936.1"/>
    </source>
</evidence>
<evidence type="ECO:0000256" key="1">
    <source>
        <dbReference type="SAM" id="Phobius"/>
    </source>
</evidence>
<feature type="transmembrane region" description="Helical" evidence="1">
    <location>
        <begin position="61"/>
        <end position="82"/>
    </location>
</feature>
<dbReference type="eggNOG" id="ENOG502SMY3">
    <property type="taxonomic scope" value="Eukaryota"/>
</dbReference>
<proteinExistence type="predicted"/>
<dbReference type="VEuPathDB" id="FungiDB:SCHCODRAFT_02701238"/>
<dbReference type="OMA" id="TIMSIMA"/>
<feature type="transmembrane region" description="Helical" evidence="1">
    <location>
        <begin position="114"/>
        <end position="135"/>
    </location>
</feature>
<dbReference type="Proteomes" id="UP000007431">
    <property type="component" value="Unassembled WGS sequence"/>
</dbReference>
<dbReference type="InParanoid" id="D8Q5A6"/>
<dbReference type="AlphaFoldDB" id="D8Q5A6"/>
<keyword evidence="1" id="KW-1133">Transmembrane helix</keyword>
<name>D8Q5A6_SCHCM</name>
<feature type="transmembrane region" description="Helical" evidence="1">
    <location>
        <begin position="255"/>
        <end position="276"/>
    </location>
</feature>
<sequence>MADNATCNTVDEAPLLLMIDRTLLLGPLIGGGAWGVLIAVSFLTVRALFTCMSSGSRASRNYNGSLLAFVGLVFACGTINYATNAELSVRMFVENRLYAGGPSAFIVANYGDPFVVLGNASYIAASALADVLLLYRCYIVWTKRWGIIIVPACVYLASISMSILLLYQVSQPAQSLWRQVNFGLAYFSLSLAVNVLLTLLIAGRLLAMSKRVKATLGPQHAHMYTSIAALVVESASPYALTNLVFIITYGMGSPVSYTLLPILSQVMCTSAVLIILRVASGRAWSAQTTDLAFNEPARVGDDIPGKGGSRTMIVSSIHFKGSGSRCGGDATSEIQLAEV</sequence>